<gene>
    <name evidence="1" type="ORF">FEK35_27280</name>
</gene>
<proteinExistence type="predicted"/>
<dbReference type="OrthoDB" id="4555504at2"/>
<name>A0A5R8P640_9NOCA</name>
<dbReference type="RefSeq" id="WP_138458638.1">
    <property type="nucleotide sequence ID" value="NZ_JADLPK010000004.1"/>
</dbReference>
<protein>
    <submittedName>
        <fullName evidence="1">Uncharacterized protein</fullName>
    </submittedName>
</protein>
<sequence length="106" mass="11387">MLDILALIVLAAATAAVAAILYPFGELAAEPKPSPPQRKPQPSAMWDTAVWVPGWPHEAPDHPPTVEESRSIMQSHKGCSRDECGRKRAAWDTLVAAGLVVPRGAR</sequence>
<dbReference type="EMBL" id="VBUU01000040">
    <property type="protein sequence ID" value="TLF96797.1"/>
    <property type="molecule type" value="Genomic_DNA"/>
</dbReference>
<accession>A0A5R8P640</accession>
<comment type="caution">
    <text evidence="1">The sequence shown here is derived from an EMBL/GenBank/DDBJ whole genome shotgun (WGS) entry which is preliminary data.</text>
</comment>
<organism evidence="1 2">
    <name type="scientific">Nocardia cyriacigeorgica</name>
    <dbReference type="NCBI Taxonomy" id="135487"/>
    <lineage>
        <taxon>Bacteria</taxon>
        <taxon>Bacillati</taxon>
        <taxon>Actinomycetota</taxon>
        <taxon>Actinomycetes</taxon>
        <taxon>Mycobacteriales</taxon>
        <taxon>Nocardiaceae</taxon>
        <taxon>Nocardia</taxon>
    </lineage>
</organism>
<dbReference type="Proteomes" id="UP000308349">
    <property type="component" value="Unassembled WGS sequence"/>
</dbReference>
<dbReference type="AlphaFoldDB" id="A0A5R8P640"/>
<reference evidence="1 2" key="1">
    <citation type="submission" date="2019-05" db="EMBL/GenBank/DDBJ databases">
        <title>Genomes sequences of two Nocardia cyriacigeorgica environmental isolates, type strains Nocardia asteroides ATCC 19247 and Nocardia cyriacigeorgica DSM 44484.</title>
        <authorList>
            <person name="Vautrin F."/>
            <person name="Bergeron E."/>
            <person name="Dubost A."/>
            <person name="Abrouk D."/>
            <person name="Rodriguez Nava V."/>
            <person name="Pujic P."/>
        </authorList>
    </citation>
    <scope>NUCLEOTIDE SEQUENCE [LARGE SCALE GENOMIC DNA]</scope>
    <source>
        <strain evidence="1 2">EML 1456</strain>
    </source>
</reference>
<evidence type="ECO:0000313" key="2">
    <source>
        <dbReference type="Proteomes" id="UP000308349"/>
    </source>
</evidence>
<evidence type="ECO:0000313" key="1">
    <source>
        <dbReference type="EMBL" id="TLF96797.1"/>
    </source>
</evidence>